<dbReference type="InterPro" id="IPR017896">
    <property type="entry name" value="4Fe4S_Fe-S-bd"/>
</dbReference>
<comment type="caution">
    <text evidence="2">The sequence shown here is derived from an EMBL/GenBank/DDBJ whole genome shotgun (WGS) entry which is preliminary data.</text>
</comment>
<evidence type="ECO:0000313" key="2">
    <source>
        <dbReference type="EMBL" id="GAH09334.1"/>
    </source>
</evidence>
<dbReference type="Gene3D" id="3.30.70.20">
    <property type="match status" value="1"/>
</dbReference>
<dbReference type="EMBL" id="BART01033622">
    <property type="protein sequence ID" value="GAH09334.1"/>
    <property type="molecule type" value="Genomic_DNA"/>
</dbReference>
<name>X1DWL6_9ZZZZ</name>
<dbReference type="Pfam" id="PF25160">
    <property type="entry name" value="LdpA_Fe-S-bd"/>
    <property type="match status" value="1"/>
</dbReference>
<protein>
    <recommendedName>
        <fullName evidence="1">4Fe-4S ferredoxin-type domain-containing protein</fullName>
    </recommendedName>
</protein>
<dbReference type="AlphaFoldDB" id="X1DWL6"/>
<dbReference type="SUPFAM" id="SSF54862">
    <property type="entry name" value="4Fe-4S ferredoxins"/>
    <property type="match status" value="1"/>
</dbReference>
<gene>
    <name evidence="2" type="ORF">S01H4_57711</name>
</gene>
<feature type="non-terminal residue" evidence="2">
    <location>
        <position position="1"/>
    </location>
</feature>
<proteinExistence type="predicted"/>
<evidence type="ECO:0000259" key="1">
    <source>
        <dbReference type="PROSITE" id="PS51379"/>
    </source>
</evidence>
<sequence>CVERCPVKAISVEDVATVIKDMCLGCGLCASACPEEAITLELRDDREEPFERVLVMGQAILEAKRKVLEKRG</sequence>
<reference evidence="2" key="1">
    <citation type="journal article" date="2014" name="Front. Microbiol.">
        <title>High frequency of phylogenetically diverse reductive dehalogenase-homologous genes in deep subseafloor sedimentary metagenomes.</title>
        <authorList>
            <person name="Kawai M."/>
            <person name="Futagami T."/>
            <person name="Toyoda A."/>
            <person name="Takaki Y."/>
            <person name="Nishi S."/>
            <person name="Hori S."/>
            <person name="Arai W."/>
            <person name="Tsubouchi T."/>
            <person name="Morono Y."/>
            <person name="Uchiyama I."/>
            <person name="Ito T."/>
            <person name="Fujiyama A."/>
            <person name="Inagaki F."/>
            <person name="Takami H."/>
        </authorList>
    </citation>
    <scope>NUCLEOTIDE SEQUENCE</scope>
    <source>
        <strain evidence="2">Expedition CK06-06</strain>
    </source>
</reference>
<accession>X1DWL6</accession>
<feature type="domain" description="4Fe-4S ferredoxin-type" evidence="1">
    <location>
        <begin position="14"/>
        <end position="43"/>
    </location>
</feature>
<dbReference type="PROSITE" id="PS00198">
    <property type="entry name" value="4FE4S_FER_1"/>
    <property type="match status" value="1"/>
</dbReference>
<organism evidence="2">
    <name type="scientific">marine sediment metagenome</name>
    <dbReference type="NCBI Taxonomy" id="412755"/>
    <lineage>
        <taxon>unclassified sequences</taxon>
        <taxon>metagenomes</taxon>
        <taxon>ecological metagenomes</taxon>
    </lineage>
</organism>
<dbReference type="PROSITE" id="PS51379">
    <property type="entry name" value="4FE4S_FER_2"/>
    <property type="match status" value="1"/>
</dbReference>
<dbReference type="InterPro" id="IPR017900">
    <property type="entry name" value="4Fe4S_Fe_S_CS"/>
</dbReference>
<dbReference type="InterPro" id="IPR057431">
    <property type="entry name" value="LdpA_Fe-S-bd"/>
</dbReference>